<feature type="non-terminal residue" evidence="1">
    <location>
        <position position="204"/>
    </location>
</feature>
<dbReference type="Proteomes" id="UP000054359">
    <property type="component" value="Unassembled WGS sequence"/>
</dbReference>
<dbReference type="EMBL" id="KK118888">
    <property type="protein sequence ID" value="KFM74144.1"/>
    <property type="molecule type" value="Genomic_DNA"/>
</dbReference>
<dbReference type="GO" id="GO:0000302">
    <property type="term" value="P:response to reactive oxygen species"/>
    <property type="evidence" value="ECO:0007669"/>
    <property type="project" value="TreeGrafter"/>
</dbReference>
<dbReference type="OMA" id="FAVEYVC"/>
<accession>A0A087U9V5</accession>
<gene>
    <name evidence="1" type="ORF">X975_07331</name>
</gene>
<dbReference type="PANTHER" id="PTHR10612:SF34">
    <property type="entry name" value="APOLIPOPROTEIN D"/>
    <property type="match status" value="1"/>
</dbReference>
<protein>
    <recommendedName>
        <fullName evidence="3">Apolipoprotein D</fullName>
    </recommendedName>
</protein>
<dbReference type="GO" id="GO:0005737">
    <property type="term" value="C:cytoplasm"/>
    <property type="evidence" value="ECO:0007669"/>
    <property type="project" value="TreeGrafter"/>
</dbReference>
<dbReference type="InterPro" id="IPR022272">
    <property type="entry name" value="Lipocalin_CS"/>
</dbReference>
<evidence type="ECO:0000313" key="2">
    <source>
        <dbReference type="Proteomes" id="UP000054359"/>
    </source>
</evidence>
<organism evidence="1 2">
    <name type="scientific">Stegodyphus mimosarum</name>
    <name type="common">African social velvet spider</name>
    <dbReference type="NCBI Taxonomy" id="407821"/>
    <lineage>
        <taxon>Eukaryota</taxon>
        <taxon>Metazoa</taxon>
        <taxon>Ecdysozoa</taxon>
        <taxon>Arthropoda</taxon>
        <taxon>Chelicerata</taxon>
        <taxon>Arachnida</taxon>
        <taxon>Araneae</taxon>
        <taxon>Araneomorphae</taxon>
        <taxon>Entelegynae</taxon>
        <taxon>Eresoidea</taxon>
        <taxon>Eresidae</taxon>
        <taxon>Stegodyphus</taxon>
    </lineage>
</organism>
<dbReference type="InterPro" id="IPR012674">
    <property type="entry name" value="Calycin"/>
</dbReference>
<dbReference type="PROSITE" id="PS00213">
    <property type="entry name" value="LIPOCALIN"/>
    <property type="match status" value="1"/>
</dbReference>
<dbReference type="SUPFAM" id="SSF50814">
    <property type="entry name" value="Lipocalins"/>
    <property type="match status" value="1"/>
</dbReference>
<dbReference type="Gene3D" id="2.40.128.20">
    <property type="match status" value="1"/>
</dbReference>
<reference evidence="1 2" key="1">
    <citation type="submission" date="2013-11" db="EMBL/GenBank/DDBJ databases">
        <title>Genome sequencing of Stegodyphus mimosarum.</title>
        <authorList>
            <person name="Bechsgaard J."/>
        </authorList>
    </citation>
    <scope>NUCLEOTIDE SEQUENCE [LARGE SCALE GENOMIC DNA]</scope>
</reference>
<evidence type="ECO:0000313" key="1">
    <source>
        <dbReference type="EMBL" id="KFM74144.1"/>
    </source>
</evidence>
<name>A0A087U9V5_STEMI</name>
<proteinExistence type="predicted"/>
<keyword evidence="2" id="KW-1185">Reference proteome</keyword>
<dbReference type="GO" id="GO:0006629">
    <property type="term" value="P:lipid metabolic process"/>
    <property type="evidence" value="ECO:0007669"/>
    <property type="project" value="TreeGrafter"/>
</dbReference>
<evidence type="ECO:0008006" key="3">
    <source>
        <dbReference type="Google" id="ProtNLM"/>
    </source>
</evidence>
<dbReference type="OrthoDB" id="6434690at2759"/>
<dbReference type="AlphaFoldDB" id="A0A087U9V5"/>
<sequence>MTLCFLKRSADDIIKKEMKSCLIFLLSLPLILGQLVLGPCPKLQEFVQDLDYNKYSGKWYVVAQSRRHPMRALECQTVNYTQNSNGLDVEYNTAKKYLHMKNFDGGLLKRESGKSSGELSLFLPHFPQRLQFRVLKANYSEFAVEYVCLPGVFNYTSSVTLLHRKPQATLQNLELALQPLNIQKHVNPHIGNPLIPVNHTNCNQ</sequence>
<dbReference type="PANTHER" id="PTHR10612">
    <property type="entry name" value="APOLIPOPROTEIN D"/>
    <property type="match status" value="1"/>
</dbReference>